<dbReference type="Proteomes" id="UP000198915">
    <property type="component" value="Unassembled WGS sequence"/>
</dbReference>
<keyword evidence="4" id="KW-0274">FAD</keyword>
<dbReference type="PANTHER" id="PTHR43098">
    <property type="entry name" value="L-ORNITHINE N(5)-MONOOXYGENASE-RELATED"/>
    <property type="match status" value="1"/>
</dbReference>
<dbReference type="STRING" id="1884381.SAMN05518846_10973"/>
<evidence type="ECO:0000313" key="8">
    <source>
        <dbReference type="EMBL" id="SFK14851.1"/>
    </source>
</evidence>
<accession>A0A1I3X7K6</accession>
<dbReference type="EMBL" id="FORT01000009">
    <property type="protein sequence ID" value="SFK14851.1"/>
    <property type="molecule type" value="Genomic_DNA"/>
</dbReference>
<organism evidence="8 9">
    <name type="scientific">Brevibacillus centrosporus</name>
    <dbReference type="NCBI Taxonomy" id="54910"/>
    <lineage>
        <taxon>Bacteria</taxon>
        <taxon>Bacillati</taxon>
        <taxon>Bacillota</taxon>
        <taxon>Bacilli</taxon>
        <taxon>Bacillales</taxon>
        <taxon>Paenibacillaceae</taxon>
        <taxon>Brevibacillus</taxon>
    </lineage>
</organism>
<keyword evidence="9" id="KW-1185">Reference proteome</keyword>
<evidence type="ECO:0000256" key="3">
    <source>
        <dbReference type="ARBA" id="ARBA00022630"/>
    </source>
</evidence>
<keyword evidence="5" id="KW-0521">NADP</keyword>
<evidence type="ECO:0000256" key="7">
    <source>
        <dbReference type="ARBA" id="ARBA00023033"/>
    </source>
</evidence>
<dbReference type="InterPro" id="IPR050775">
    <property type="entry name" value="FAD-binding_Monooxygenases"/>
</dbReference>
<protein>
    <submittedName>
        <fullName evidence="8">Uncharacterized protein</fullName>
    </submittedName>
</protein>
<evidence type="ECO:0000256" key="5">
    <source>
        <dbReference type="ARBA" id="ARBA00022857"/>
    </source>
</evidence>
<dbReference type="AlphaFoldDB" id="A0A1I3X7K6"/>
<dbReference type="InterPro" id="IPR036188">
    <property type="entry name" value="FAD/NAD-bd_sf"/>
</dbReference>
<keyword evidence="3" id="KW-0285">Flavoprotein</keyword>
<evidence type="ECO:0000313" key="9">
    <source>
        <dbReference type="Proteomes" id="UP000198915"/>
    </source>
</evidence>
<dbReference type="GO" id="GO:0016709">
    <property type="term" value="F:oxidoreductase activity, acting on paired donors, with incorporation or reduction of molecular oxygen, NAD(P)H as one donor, and incorporation of one atom of oxygen"/>
    <property type="evidence" value="ECO:0007669"/>
    <property type="project" value="UniProtKB-ARBA"/>
</dbReference>
<comment type="similarity">
    <text evidence="2">Belongs to the FAD-binding monooxygenase family.</text>
</comment>
<evidence type="ECO:0000256" key="6">
    <source>
        <dbReference type="ARBA" id="ARBA00023002"/>
    </source>
</evidence>
<comment type="cofactor">
    <cofactor evidence="1">
        <name>FAD</name>
        <dbReference type="ChEBI" id="CHEBI:57692"/>
    </cofactor>
</comment>
<dbReference type="SUPFAM" id="SSF51905">
    <property type="entry name" value="FAD/NAD(P)-binding domain"/>
    <property type="match status" value="1"/>
</dbReference>
<sequence length="104" mass="11789">MPVSIEQHVEWIADCIQYIREQGYESIEAVKDAEEEWSKHCWEVASATLFTKAESWYTGANIKDKPVGFPIYLGGVGNYRQICTGIAERGYEGFTFNAFQKAGK</sequence>
<proteinExistence type="inferred from homology"/>
<name>A0A1I3X7K6_9BACL</name>
<dbReference type="PANTHER" id="PTHR43098:SF3">
    <property type="entry name" value="L-ORNITHINE N(5)-MONOOXYGENASE-RELATED"/>
    <property type="match status" value="1"/>
</dbReference>
<reference evidence="9" key="1">
    <citation type="submission" date="2016-10" db="EMBL/GenBank/DDBJ databases">
        <authorList>
            <person name="Varghese N."/>
            <person name="Submissions S."/>
        </authorList>
    </citation>
    <scope>NUCLEOTIDE SEQUENCE [LARGE SCALE GENOMIC DNA]</scope>
    <source>
        <strain evidence="9">OK042</strain>
    </source>
</reference>
<gene>
    <name evidence="8" type="ORF">SAMN05518846_10973</name>
</gene>
<evidence type="ECO:0000256" key="1">
    <source>
        <dbReference type="ARBA" id="ARBA00001974"/>
    </source>
</evidence>
<evidence type="ECO:0000256" key="4">
    <source>
        <dbReference type="ARBA" id="ARBA00022827"/>
    </source>
</evidence>
<evidence type="ECO:0000256" key="2">
    <source>
        <dbReference type="ARBA" id="ARBA00010139"/>
    </source>
</evidence>
<dbReference type="Gene3D" id="3.50.50.60">
    <property type="entry name" value="FAD/NAD(P)-binding domain"/>
    <property type="match status" value="1"/>
</dbReference>
<keyword evidence="6" id="KW-0560">Oxidoreductase</keyword>
<keyword evidence="7" id="KW-0503">Monooxygenase</keyword>